<protein>
    <submittedName>
        <fullName evidence="1">Uncharacterized protein</fullName>
    </submittedName>
</protein>
<organism evidence="1 2">
    <name type="scientific">Pseudomonas fontis</name>
    <dbReference type="NCBI Taxonomy" id="2942633"/>
    <lineage>
        <taxon>Bacteria</taxon>
        <taxon>Pseudomonadati</taxon>
        <taxon>Pseudomonadota</taxon>
        <taxon>Gammaproteobacteria</taxon>
        <taxon>Pseudomonadales</taxon>
        <taxon>Pseudomonadaceae</taxon>
        <taxon>Pseudomonas</taxon>
    </lineage>
</organism>
<accession>A0ABT5NL32</accession>
<evidence type="ECO:0000313" key="1">
    <source>
        <dbReference type="EMBL" id="MDD0989239.1"/>
    </source>
</evidence>
<dbReference type="EMBL" id="JAMDGY010000007">
    <property type="protein sequence ID" value="MDD0989239.1"/>
    <property type="molecule type" value="Genomic_DNA"/>
</dbReference>
<gene>
    <name evidence="1" type="ORF">M5G11_01650</name>
</gene>
<proteinExistence type="predicted"/>
<dbReference type="RefSeq" id="WP_273911856.1">
    <property type="nucleotide sequence ID" value="NZ_JAMDGX010000046.1"/>
</dbReference>
<dbReference type="Proteomes" id="UP001148203">
    <property type="component" value="Unassembled WGS sequence"/>
</dbReference>
<reference evidence="1 2" key="1">
    <citation type="submission" date="2022-05" db="EMBL/GenBank/DDBJ databases">
        <title>Novel Pseudomonas spp. Isolated from a Rainbow Trout Aquaculture Facility.</title>
        <authorList>
            <person name="Testerman T."/>
            <person name="Graf J."/>
        </authorList>
    </citation>
    <scope>NUCLEOTIDE SEQUENCE [LARGE SCALE GENOMIC DNA]</scope>
    <source>
        <strain evidence="1 2">ID681</strain>
    </source>
</reference>
<name>A0ABT5NL32_9PSED</name>
<sequence length="141" mass="16344">MTIYNLTNFTSATVANKILGAMQDAIKTGLAQYVPNRNGRLWLRVDIKRDDHGRLYFQFLTDTMQEVGHHLLKAALFHWSREDEREFSGLHAELYRLPQHPLDTILDAQEAERTRKAGSWGLWGNLWGWLGERLNRPALTL</sequence>
<keyword evidence="2" id="KW-1185">Reference proteome</keyword>
<comment type="caution">
    <text evidence="1">The sequence shown here is derived from an EMBL/GenBank/DDBJ whole genome shotgun (WGS) entry which is preliminary data.</text>
</comment>
<evidence type="ECO:0000313" key="2">
    <source>
        <dbReference type="Proteomes" id="UP001148203"/>
    </source>
</evidence>